<dbReference type="Proteomes" id="UP000412311">
    <property type="component" value="Unassembled WGS sequence"/>
</dbReference>
<dbReference type="RefSeq" id="WP_150795627.1">
    <property type="nucleotide sequence ID" value="NZ_CABVJG010000026.1"/>
</dbReference>
<protein>
    <recommendedName>
        <fullName evidence="3">Bacterial Ig-like domain-containing protein</fullName>
    </recommendedName>
</protein>
<reference evidence="1 2" key="1">
    <citation type="submission" date="2019-09" db="EMBL/GenBank/DDBJ databases">
        <authorList>
            <person name="Chandra G."/>
            <person name="Truman W A."/>
        </authorList>
    </citation>
    <scope>NUCLEOTIDE SEQUENCE [LARGE SCALE GENOMIC DNA]</scope>
    <source>
        <strain evidence="1">PS925</strain>
    </source>
</reference>
<gene>
    <name evidence="1" type="ORF">PS925_05758</name>
</gene>
<evidence type="ECO:0000313" key="2">
    <source>
        <dbReference type="Proteomes" id="UP000412311"/>
    </source>
</evidence>
<accession>A0A5E7VS85</accession>
<evidence type="ECO:0008006" key="3">
    <source>
        <dbReference type="Google" id="ProtNLM"/>
    </source>
</evidence>
<dbReference type="EMBL" id="CABVJG010000026">
    <property type="protein sequence ID" value="VVQ25377.1"/>
    <property type="molecule type" value="Genomic_DNA"/>
</dbReference>
<proteinExistence type="predicted"/>
<sequence>MQSQKTQTVISRIEDTNGRFLEDGADTTDSTLTLFGKGNPSDEIVITDEEHQFEPSFTVDGSGNWKAEIFDYERKMLVLTATGGNSVPSQKWSINVVPASPVLIDRVRDSKGEIENNGTTYDTQITANGRASPFTSVYVGPRVGGLYGETVIASQSGTWIAQLLNLNPSLHAIHAKAADSAVPSDMWVFTVNPEVKLGIDQVKDSLRPIEVGGSTYDPELRLFGWYSLGAGKVDLYDDEELIFSGLDIREGRWQTPPHTFAEKTYKFIVKTPDGERQSTAWPITVKPALLLTIDSVRDSQGEIADGGDTGEMQLQLRGRAPENALGLKIYDGDDYLTEATILDRGNWTASVSLSAIKDYVFYAKTADSGQSSNAWKIQVREKTMLFIQSVRGENLVPIGNPGETPFTTLKLIGRAERGEHGYIVDGSVTPPQDLFPFQADKDNHWEVDIPYLERREYRFIAKSSTGRESKSWVIRILPQ</sequence>
<organism evidence="1 2">
    <name type="scientific">Pseudomonas fluorescens</name>
    <dbReference type="NCBI Taxonomy" id="294"/>
    <lineage>
        <taxon>Bacteria</taxon>
        <taxon>Pseudomonadati</taxon>
        <taxon>Pseudomonadota</taxon>
        <taxon>Gammaproteobacteria</taxon>
        <taxon>Pseudomonadales</taxon>
        <taxon>Pseudomonadaceae</taxon>
        <taxon>Pseudomonas</taxon>
    </lineage>
</organism>
<name>A0A5E7VS85_PSEFL</name>
<evidence type="ECO:0000313" key="1">
    <source>
        <dbReference type="EMBL" id="VVQ25377.1"/>
    </source>
</evidence>
<dbReference type="AlphaFoldDB" id="A0A5E7VS85"/>